<organism evidence="2">
    <name type="scientific">Microviridae sp. ct2OM3</name>
    <dbReference type="NCBI Taxonomy" id="2826724"/>
    <lineage>
        <taxon>Viruses</taxon>
        <taxon>Monodnaviria</taxon>
        <taxon>Sangervirae</taxon>
        <taxon>Phixviricota</taxon>
        <taxon>Malgrandaviricetes</taxon>
        <taxon>Petitvirales</taxon>
        <taxon>Microviridae</taxon>
    </lineage>
</organism>
<name>A0A8S5NM52_9VIRU</name>
<protein>
    <submittedName>
        <fullName evidence="2">Replication associated protein</fullName>
    </submittedName>
</protein>
<evidence type="ECO:0000259" key="1">
    <source>
        <dbReference type="Pfam" id="PF23343"/>
    </source>
</evidence>
<feature type="domain" description="Replication-associated protein ORF2/G2P" evidence="1">
    <location>
        <begin position="61"/>
        <end position="173"/>
    </location>
</feature>
<reference evidence="2" key="1">
    <citation type="journal article" date="2021" name="Proc. Natl. Acad. Sci. U.S.A.">
        <title>A Catalog of Tens of Thousands of Viruses from Human Metagenomes Reveals Hidden Associations with Chronic Diseases.</title>
        <authorList>
            <person name="Tisza M.J."/>
            <person name="Buck C.B."/>
        </authorList>
    </citation>
    <scope>NUCLEOTIDE SEQUENCE</scope>
    <source>
        <strain evidence="2">Ct2OM3</strain>
    </source>
</reference>
<proteinExistence type="predicted"/>
<accession>A0A8S5NM52</accession>
<dbReference type="EMBL" id="BK015202">
    <property type="protein sequence ID" value="DAD95798.1"/>
    <property type="molecule type" value="Genomic_DNA"/>
</dbReference>
<dbReference type="InterPro" id="IPR056906">
    <property type="entry name" value="ORF2/G2P_dom"/>
</dbReference>
<dbReference type="Pfam" id="PF23343">
    <property type="entry name" value="REP_ORF2-G2P"/>
    <property type="match status" value="1"/>
</dbReference>
<evidence type="ECO:0000313" key="2">
    <source>
        <dbReference type="EMBL" id="DAD95798.1"/>
    </source>
</evidence>
<sequence>MPCYHPVTVYRTPDGISFSPKNKNILGDIQIPCGNCIGCRLRRASDWALRCTHEASQWEQNCFITLTYKRDALPPNGSLDYKDFQNFMKRLRKHTPNKIRFFMCGEYGPQTLRPHYHACLFNIDFPDKLIGGKSESGETYYTSETLDKIWTHGRTTVQPFTKQTAAYTARYIMTKINGDLQKAHYETIDKTTGELITRQPEFSHASLKPGIGAKWFAKYNKDVFPQDYIIQDGKKHQVPKYYDKLRKDTPIGKQYDDRIEYSRYQKALQTRQDQTPERLRVREQVKTAQISQQKRTN</sequence>